<evidence type="ECO:0000313" key="4">
    <source>
        <dbReference type="Proteomes" id="UP000746535"/>
    </source>
</evidence>
<feature type="signal peptide" evidence="2">
    <location>
        <begin position="1"/>
        <end position="26"/>
    </location>
</feature>
<name>A0ABX0YHN4_9PSED</name>
<dbReference type="NCBIfam" id="NF040487">
    <property type="entry name" value="T3SS_CigR_fam"/>
    <property type="match status" value="1"/>
</dbReference>
<accession>A0ABX0YHN4</accession>
<dbReference type="Proteomes" id="UP000746535">
    <property type="component" value="Unassembled WGS sequence"/>
</dbReference>
<proteinExistence type="predicted"/>
<keyword evidence="4" id="KW-1185">Reference proteome</keyword>
<feature type="region of interest" description="Disordered" evidence="1">
    <location>
        <begin position="24"/>
        <end position="95"/>
    </location>
</feature>
<sequence length="155" mass="16590">MATSSRALLAITLGTLITVGMPLAHAAPRPDNPPPGGPQHQQNQGNGHGEARGHSQNGQHGNQGNGAHPPQDFGPVRDTIREHRTDFGRGTPLPPNIHVAKGHPLPQGYGHRLDRSALSRLPHYEGYEWRRLGTDVVLIAVGTGIVYEVLNGVLD</sequence>
<evidence type="ECO:0000313" key="3">
    <source>
        <dbReference type="EMBL" id="NJP02954.1"/>
    </source>
</evidence>
<dbReference type="EMBL" id="JAAVJI010000014">
    <property type="protein sequence ID" value="NJP02954.1"/>
    <property type="molecule type" value="Genomic_DNA"/>
</dbReference>
<comment type="caution">
    <text evidence="3">The sequence shown here is derived from an EMBL/GenBank/DDBJ whole genome shotgun (WGS) entry which is preliminary data.</text>
</comment>
<gene>
    <name evidence="3" type="ORF">HBH25_19095</name>
</gene>
<feature type="chain" id="PRO_5047504786" evidence="2">
    <location>
        <begin position="27"/>
        <end position="155"/>
    </location>
</feature>
<reference evidence="3 4" key="1">
    <citation type="submission" date="2020-03" db="EMBL/GenBank/DDBJ databases">
        <authorList>
            <person name="Wang L."/>
            <person name="He N."/>
            <person name="Li Y."/>
            <person name="Fang Y."/>
            <person name="Zhang F."/>
        </authorList>
    </citation>
    <scope>NUCLEOTIDE SEQUENCE [LARGE SCALE GENOMIC DNA]</scope>
    <source>
        <strain evidence="4">hsmgli-8</strain>
    </source>
</reference>
<feature type="compositionally biased region" description="Low complexity" evidence="1">
    <location>
        <begin position="54"/>
        <end position="68"/>
    </location>
</feature>
<dbReference type="InterPro" id="IPR024572">
    <property type="entry name" value="RcnB"/>
</dbReference>
<evidence type="ECO:0000256" key="2">
    <source>
        <dbReference type="SAM" id="SignalP"/>
    </source>
</evidence>
<evidence type="ECO:0000256" key="1">
    <source>
        <dbReference type="SAM" id="MobiDB-lite"/>
    </source>
</evidence>
<dbReference type="Pfam" id="PF11776">
    <property type="entry name" value="RcnB"/>
    <property type="match status" value="1"/>
</dbReference>
<dbReference type="Gene3D" id="3.10.450.160">
    <property type="entry name" value="inner membrane protein cigr"/>
    <property type="match status" value="1"/>
</dbReference>
<feature type="compositionally biased region" description="Basic and acidic residues" evidence="1">
    <location>
        <begin position="78"/>
        <end position="87"/>
    </location>
</feature>
<dbReference type="RefSeq" id="WP_168085529.1">
    <property type="nucleotide sequence ID" value="NZ_JAAVJI010000014.1"/>
</dbReference>
<keyword evidence="2" id="KW-0732">Signal</keyword>
<organism evidence="3 4">
    <name type="scientific">Pseudomonas quercus</name>
    <dbReference type="NCBI Taxonomy" id="2722792"/>
    <lineage>
        <taxon>Bacteria</taxon>
        <taxon>Pseudomonadati</taxon>
        <taxon>Pseudomonadota</taxon>
        <taxon>Gammaproteobacteria</taxon>
        <taxon>Pseudomonadales</taxon>
        <taxon>Pseudomonadaceae</taxon>
        <taxon>Pseudomonas</taxon>
    </lineage>
</organism>
<protein>
    <submittedName>
        <fullName evidence="3">RcnB family protein</fullName>
    </submittedName>
</protein>